<dbReference type="InterPro" id="IPR006059">
    <property type="entry name" value="SBP"/>
</dbReference>
<dbReference type="EMBL" id="LMTZ01000093">
    <property type="protein sequence ID" value="KST66907.1"/>
    <property type="molecule type" value="Genomic_DNA"/>
</dbReference>
<organism evidence="1 3">
    <name type="scientific">Mastigocoleus testarum BC008</name>
    <dbReference type="NCBI Taxonomy" id="371196"/>
    <lineage>
        <taxon>Bacteria</taxon>
        <taxon>Bacillati</taxon>
        <taxon>Cyanobacteriota</taxon>
        <taxon>Cyanophyceae</taxon>
        <taxon>Nostocales</taxon>
        <taxon>Hapalosiphonaceae</taxon>
        <taxon>Mastigocoleus</taxon>
    </lineage>
</organism>
<reference evidence="1 3" key="1">
    <citation type="journal article" date="2015" name="Genome Announc.">
        <title>Draft Genome of the Euendolithic (true boring) Cyanobacterium Mastigocoleus testarum strain BC008.</title>
        <authorList>
            <person name="Guida B.S."/>
            <person name="Garcia-Pichel F."/>
        </authorList>
    </citation>
    <scope>NUCLEOTIDE SEQUENCE [LARGE SCALE GENOMIC DNA]</scope>
    <source>
        <strain evidence="1 3">BC008</strain>
    </source>
</reference>
<sequence length="485" mass="56135">MLSIFQFKPKLNLSRSDRQKIFKFICLFLVFAMTATACSRDEQLKNSSPSSENSVNQKVLKVWWDKGFNPEEDEALRTLVSNWEKETGNQIQLLLYTTDSLAKKIRRSLQAGDPPDVVMSFKAERSPNSRLAWENKLVDVSDIIEPLKNLYPKPVLETVNFYNNVEKKRSYYGVPIHQATMQIYYWRDLLKQVGRSEKDIPQEWNAFWEFWKKAQDDLRAQKSSETSNIYSLGFTLSPEAGDTYYLFEQILEAYDVKIVSPKGELLTDKPETRQGIIKVLEWYKNFYQEGYIPPTALKWLNPGNNRSLLNREILMTPNSSLSIPVAVRQDPDIYQNKLGILEFPNKPNGKPVEHLTMAEQATILADSKNQKLAKEFLRYVVKTEVLKTYLRTAGGRNSPVLNPVWEDTFWTNPKDPHISTATKTFTEGRVRYFQISQNPAYSKVLDENIWGKALNKVIVDKISPEEAADESIKKIKEIFDDWEKS</sequence>
<protein>
    <submittedName>
        <fullName evidence="1">ABC transporter substrate-binding protein</fullName>
    </submittedName>
</protein>
<dbReference type="PANTHER" id="PTHR43649">
    <property type="entry name" value="ARABINOSE-BINDING PROTEIN-RELATED"/>
    <property type="match status" value="1"/>
</dbReference>
<keyword evidence="3" id="KW-1185">Reference proteome</keyword>
<gene>
    <name evidence="1" type="ORF">BC008_27155</name>
    <name evidence="2" type="ORF">BC008_36760</name>
</gene>
<proteinExistence type="predicted"/>
<name>A0A0V7ZR10_9CYAN</name>
<dbReference type="Gene3D" id="3.40.190.10">
    <property type="entry name" value="Periplasmic binding protein-like II"/>
    <property type="match status" value="1"/>
</dbReference>
<evidence type="ECO:0000313" key="2">
    <source>
        <dbReference type="EMBL" id="KST70276.1"/>
    </source>
</evidence>
<comment type="caution">
    <text evidence="1">The sequence shown here is derived from an EMBL/GenBank/DDBJ whole genome shotgun (WGS) entry which is preliminary data.</text>
</comment>
<evidence type="ECO:0000313" key="3">
    <source>
        <dbReference type="Proteomes" id="UP000053372"/>
    </source>
</evidence>
<accession>A0A0V7ZR10</accession>
<dbReference type="EMBL" id="LMTZ01000002">
    <property type="protein sequence ID" value="KST70276.1"/>
    <property type="molecule type" value="Genomic_DNA"/>
</dbReference>
<dbReference type="Proteomes" id="UP000053372">
    <property type="component" value="Unassembled WGS sequence"/>
</dbReference>
<dbReference type="InterPro" id="IPR050490">
    <property type="entry name" value="Bact_solute-bd_prot1"/>
</dbReference>
<dbReference type="SUPFAM" id="SSF53850">
    <property type="entry name" value="Periplasmic binding protein-like II"/>
    <property type="match status" value="1"/>
</dbReference>
<dbReference type="Pfam" id="PF13416">
    <property type="entry name" value="SBP_bac_8"/>
    <property type="match status" value="1"/>
</dbReference>
<dbReference type="PANTHER" id="PTHR43649:SF12">
    <property type="entry name" value="DIACETYLCHITOBIOSE BINDING PROTEIN DASA"/>
    <property type="match status" value="1"/>
</dbReference>
<evidence type="ECO:0000313" key="1">
    <source>
        <dbReference type="EMBL" id="KST66907.1"/>
    </source>
</evidence>
<dbReference type="AlphaFoldDB" id="A0A0V7ZR10"/>